<dbReference type="EMBL" id="FUWU01000097">
    <property type="protein sequence ID" value="SKA21381.1"/>
    <property type="molecule type" value="Genomic_DNA"/>
</dbReference>
<keyword evidence="3" id="KW-0540">Nuclease</keyword>
<evidence type="ECO:0000313" key="8">
    <source>
        <dbReference type="EMBL" id="SKA18629.1"/>
    </source>
</evidence>
<gene>
    <name evidence="8" type="ORF">SAMN02745108_02814</name>
    <name evidence="9" type="ORF">SAMN02745108_02908</name>
</gene>
<evidence type="ECO:0000256" key="3">
    <source>
        <dbReference type="ARBA" id="ARBA00022722"/>
    </source>
</evidence>
<dbReference type="GO" id="GO:0004519">
    <property type="term" value="F:endonuclease activity"/>
    <property type="evidence" value="ECO:0007669"/>
    <property type="project" value="UniProtKB-KW"/>
</dbReference>
<keyword evidence="7" id="KW-0346">Stress response</keyword>
<sequence>MCIIDMKAREVKKMLEDAGFRLARIHGSHWIYEKKGFPPIPVPDHGGKDLKPGTLNRILKMAGLK</sequence>
<evidence type="ECO:0000313" key="10">
    <source>
        <dbReference type="Proteomes" id="UP000190449"/>
    </source>
</evidence>
<dbReference type="Pfam" id="PF07927">
    <property type="entry name" value="HicA_toxin"/>
    <property type="match status" value="1"/>
</dbReference>
<evidence type="ECO:0000256" key="4">
    <source>
        <dbReference type="ARBA" id="ARBA00022759"/>
    </source>
</evidence>
<organism evidence="9 10">
    <name type="scientific">Fibrobacter intestinalis</name>
    <dbReference type="NCBI Taxonomy" id="28122"/>
    <lineage>
        <taxon>Bacteria</taxon>
        <taxon>Pseudomonadati</taxon>
        <taxon>Fibrobacterota</taxon>
        <taxon>Fibrobacteria</taxon>
        <taxon>Fibrobacterales</taxon>
        <taxon>Fibrobacteraceae</taxon>
        <taxon>Fibrobacter</taxon>
    </lineage>
</organism>
<dbReference type="Gene3D" id="3.30.920.30">
    <property type="entry name" value="Hypothetical protein"/>
    <property type="match status" value="1"/>
</dbReference>
<evidence type="ECO:0000256" key="7">
    <source>
        <dbReference type="ARBA" id="ARBA00023016"/>
    </source>
</evidence>
<keyword evidence="6" id="KW-0694">RNA-binding</keyword>
<dbReference type="EMBL" id="FUWU01000085">
    <property type="protein sequence ID" value="SKA18629.1"/>
    <property type="molecule type" value="Genomic_DNA"/>
</dbReference>
<evidence type="ECO:0000256" key="1">
    <source>
        <dbReference type="ARBA" id="ARBA00006620"/>
    </source>
</evidence>
<reference evidence="9 10" key="1">
    <citation type="submission" date="2017-02" db="EMBL/GenBank/DDBJ databases">
        <authorList>
            <person name="Peterson S.W."/>
        </authorList>
    </citation>
    <scope>NUCLEOTIDE SEQUENCE [LARGE SCALE GENOMIC DNA]</scope>
    <source>
        <strain evidence="9 10">ATCC 43854</strain>
    </source>
</reference>
<dbReference type="AlphaFoldDB" id="A0A1T4S0P0"/>
<protein>
    <submittedName>
        <fullName evidence="9">Predicted RNA binding protein YcfA, dsRBD-like fold, HicA-like mRNA interferase family</fullName>
    </submittedName>
</protein>
<comment type="similarity">
    <text evidence="1">Belongs to the HicA mRNA interferase family.</text>
</comment>
<dbReference type="SUPFAM" id="SSF54786">
    <property type="entry name" value="YcfA/nrd intein domain"/>
    <property type="match status" value="1"/>
</dbReference>
<proteinExistence type="inferred from homology"/>
<keyword evidence="4" id="KW-0255">Endonuclease</keyword>
<dbReference type="InterPro" id="IPR038570">
    <property type="entry name" value="HicA_sf"/>
</dbReference>
<evidence type="ECO:0000256" key="6">
    <source>
        <dbReference type="ARBA" id="ARBA00022884"/>
    </source>
</evidence>
<dbReference type="GO" id="GO:0016787">
    <property type="term" value="F:hydrolase activity"/>
    <property type="evidence" value="ECO:0007669"/>
    <property type="project" value="UniProtKB-KW"/>
</dbReference>
<evidence type="ECO:0000256" key="2">
    <source>
        <dbReference type="ARBA" id="ARBA00022649"/>
    </source>
</evidence>
<keyword evidence="5" id="KW-0378">Hydrolase</keyword>
<keyword evidence="2" id="KW-1277">Toxin-antitoxin system</keyword>
<dbReference type="RefSeq" id="WP_234978180.1">
    <property type="nucleotide sequence ID" value="NZ_FUWU01000085.1"/>
</dbReference>
<accession>A0A1T4S0P0</accession>
<name>A0A1T4S0P0_9BACT</name>
<evidence type="ECO:0000256" key="5">
    <source>
        <dbReference type="ARBA" id="ARBA00022801"/>
    </source>
</evidence>
<dbReference type="STRING" id="28122.SAMN02745108_02814"/>
<dbReference type="Proteomes" id="UP000190449">
    <property type="component" value="Unassembled WGS sequence"/>
</dbReference>
<dbReference type="InterPro" id="IPR012933">
    <property type="entry name" value="HicA_mRNA_interferase"/>
</dbReference>
<evidence type="ECO:0000313" key="9">
    <source>
        <dbReference type="EMBL" id="SKA21381.1"/>
    </source>
</evidence>
<dbReference type="GO" id="GO:0003729">
    <property type="term" value="F:mRNA binding"/>
    <property type="evidence" value="ECO:0007669"/>
    <property type="project" value="InterPro"/>
</dbReference>